<feature type="transmembrane region" description="Helical" evidence="7">
    <location>
        <begin position="173"/>
        <end position="195"/>
    </location>
</feature>
<dbReference type="EMBL" id="JBHMFE010000046">
    <property type="protein sequence ID" value="MFB9110945.1"/>
    <property type="molecule type" value="Genomic_DNA"/>
</dbReference>
<feature type="transmembrane region" description="Helical" evidence="7">
    <location>
        <begin position="12"/>
        <end position="35"/>
    </location>
</feature>
<keyword evidence="6 7" id="KW-0472">Membrane</keyword>
<feature type="transmembrane region" description="Helical" evidence="7">
    <location>
        <begin position="450"/>
        <end position="471"/>
    </location>
</feature>
<evidence type="ECO:0000256" key="1">
    <source>
        <dbReference type="ARBA" id="ARBA00004651"/>
    </source>
</evidence>
<gene>
    <name evidence="8" type="ORF">ACFFVK_20385</name>
</gene>
<evidence type="ECO:0000256" key="2">
    <source>
        <dbReference type="ARBA" id="ARBA00007430"/>
    </source>
</evidence>
<feature type="transmembrane region" description="Helical" evidence="7">
    <location>
        <begin position="146"/>
        <end position="167"/>
    </location>
</feature>
<sequence>MSTKKKMIWGVFYTAISKYSSILISIGIGAILSRLLSPTEFGIVAIVIIFITFFNMLSDFGFGPAIIQNQNLNDKDIKSLFSLSLIFGSVFALLFFLLAPMIADFYSNQQLINISRLLSICVLFYSFSIVPKALCTKKLLFKKIAVISLLIQLFSGGMAVFFALNGYSYYSLIYKSILDAFLSFLSFFILVPIKVTFNIKLSSLKKILKFSVYQFMFNFINYFSRNADNLLIGRYFGASPLGYYNKSYQLMLMPVQNLTHVITPVLFPVLSEFQNDKSKIFSSYCRVVQLLAIIGFPLSVFLFFSASDLINILFGLQWQQSIPIFKVLSLTVGIQVVLSSSGSIFQAANRTDLLFFTGVLHSIFMVSGICFGIFYMKDMIYVCYGLLMAFILGFLNIFIVLVKIALKSSFAIFMKLFIKPVFFAILLAVILCFNSNLIIENIFYSLIEKFAISCLVLSLCWISYPSNRILLITRFRKIGSK</sequence>
<keyword evidence="3" id="KW-1003">Cell membrane</keyword>
<evidence type="ECO:0000256" key="3">
    <source>
        <dbReference type="ARBA" id="ARBA00022475"/>
    </source>
</evidence>
<organism evidence="8 9">
    <name type="scientific">Flavobacterium gyeonganense</name>
    <dbReference type="NCBI Taxonomy" id="1310418"/>
    <lineage>
        <taxon>Bacteria</taxon>
        <taxon>Pseudomonadati</taxon>
        <taxon>Bacteroidota</taxon>
        <taxon>Flavobacteriia</taxon>
        <taxon>Flavobacteriales</taxon>
        <taxon>Flavobacteriaceae</taxon>
        <taxon>Flavobacterium</taxon>
    </lineage>
</organism>
<evidence type="ECO:0000256" key="4">
    <source>
        <dbReference type="ARBA" id="ARBA00022692"/>
    </source>
</evidence>
<dbReference type="Proteomes" id="UP001589562">
    <property type="component" value="Unassembled WGS sequence"/>
</dbReference>
<feature type="transmembrane region" description="Helical" evidence="7">
    <location>
        <begin position="322"/>
        <end position="341"/>
    </location>
</feature>
<keyword evidence="5 7" id="KW-1133">Transmembrane helix</keyword>
<comment type="similarity">
    <text evidence="2">Belongs to the polysaccharide synthase family.</text>
</comment>
<dbReference type="PANTHER" id="PTHR30250">
    <property type="entry name" value="PST FAMILY PREDICTED COLANIC ACID TRANSPORTER"/>
    <property type="match status" value="1"/>
</dbReference>
<proteinExistence type="inferred from homology"/>
<keyword evidence="9" id="KW-1185">Reference proteome</keyword>
<comment type="subcellular location">
    <subcellularLocation>
        <location evidence="1">Cell membrane</location>
        <topology evidence="1">Multi-pass membrane protein</topology>
    </subcellularLocation>
</comment>
<feature type="transmembrane region" description="Helical" evidence="7">
    <location>
        <begin position="353"/>
        <end position="375"/>
    </location>
</feature>
<evidence type="ECO:0000256" key="6">
    <source>
        <dbReference type="ARBA" id="ARBA00023136"/>
    </source>
</evidence>
<reference evidence="8 9" key="1">
    <citation type="submission" date="2024-09" db="EMBL/GenBank/DDBJ databases">
        <authorList>
            <person name="Sun Q."/>
            <person name="Mori K."/>
        </authorList>
    </citation>
    <scope>NUCLEOTIDE SEQUENCE [LARGE SCALE GENOMIC DNA]</scope>
    <source>
        <strain evidence="8 9">CECT 8365</strain>
    </source>
</reference>
<accession>A0ABV5HI18</accession>
<feature type="transmembrane region" description="Helical" evidence="7">
    <location>
        <begin position="381"/>
        <end position="404"/>
    </location>
</feature>
<evidence type="ECO:0000256" key="7">
    <source>
        <dbReference type="SAM" id="Phobius"/>
    </source>
</evidence>
<dbReference type="InterPro" id="IPR050833">
    <property type="entry name" value="Poly_Biosynth_Transport"/>
</dbReference>
<dbReference type="PANTHER" id="PTHR30250:SF10">
    <property type="entry name" value="LIPOPOLYSACCHARIDE BIOSYNTHESIS PROTEIN WZXC"/>
    <property type="match status" value="1"/>
</dbReference>
<protein>
    <submittedName>
        <fullName evidence="8">Lipopolysaccharide biosynthesis protein</fullName>
    </submittedName>
</protein>
<evidence type="ECO:0000313" key="8">
    <source>
        <dbReference type="EMBL" id="MFB9110945.1"/>
    </source>
</evidence>
<dbReference type="CDD" id="cd13127">
    <property type="entry name" value="MATE_tuaB_like"/>
    <property type="match status" value="1"/>
</dbReference>
<name>A0ABV5HI18_9FLAO</name>
<feature type="transmembrane region" description="Helical" evidence="7">
    <location>
        <begin position="114"/>
        <end position="134"/>
    </location>
</feature>
<feature type="transmembrane region" description="Helical" evidence="7">
    <location>
        <begin position="41"/>
        <end position="67"/>
    </location>
</feature>
<dbReference type="RefSeq" id="WP_379681339.1">
    <property type="nucleotide sequence ID" value="NZ_JBHMFE010000046.1"/>
</dbReference>
<evidence type="ECO:0000256" key="5">
    <source>
        <dbReference type="ARBA" id="ARBA00022989"/>
    </source>
</evidence>
<feature type="transmembrane region" description="Helical" evidence="7">
    <location>
        <begin position="416"/>
        <end position="438"/>
    </location>
</feature>
<evidence type="ECO:0000313" key="9">
    <source>
        <dbReference type="Proteomes" id="UP001589562"/>
    </source>
</evidence>
<feature type="transmembrane region" description="Helical" evidence="7">
    <location>
        <begin position="79"/>
        <end position="102"/>
    </location>
</feature>
<dbReference type="Pfam" id="PF13440">
    <property type="entry name" value="Polysacc_synt_3"/>
    <property type="match status" value="1"/>
</dbReference>
<comment type="caution">
    <text evidence="8">The sequence shown here is derived from an EMBL/GenBank/DDBJ whole genome shotgun (WGS) entry which is preliminary data.</text>
</comment>
<keyword evidence="4 7" id="KW-0812">Transmembrane</keyword>
<feature type="transmembrane region" description="Helical" evidence="7">
    <location>
        <begin position="290"/>
        <end position="316"/>
    </location>
</feature>